<dbReference type="EMBL" id="JABFTP020000021">
    <property type="protein sequence ID" value="KAL3268667.1"/>
    <property type="molecule type" value="Genomic_DNA"/>
</dbReference>
<keyword evidence="2" id="KW-1185">Reference proteome</keyword>
<evidence type="ECO:0000313" key="1">
    <source>
        <dbReference type="EMBL" id="KAL3268667.1"/>
    </source>
</evidence>
<comment type="caution">
    <text evidence="1">The sequence shown here is derived from an EMBL/GenBank/DDBJ whole genome shotgun (WGS) entry which is preliminary data.</text>
</comment>
<sequence>MSDVGSVGTVGTRTLLSKKKQEKIMDVVSIAFTLCQIDKKLNIISRFNSFGIKNKQDVYAQGLTDVVTRLMFSRRLSNERIVLSNLTHRKLGTLIYHYVEKQFSGLRVQTCK</sequence>
<organism evidence="1 2">
    <name type="scientific">Cryptolaemus montrouzieri</name>
    <dbReference type="NCBI Taxonomy" id="559131"/>
    <lineage>
        <taxon>Eukaryota</taxon>
        <taxon>Metazoa</taxon>
        <taxon>Ecdysozoa</taxon>
        <taxon>Arthropoda</taxon>
        <taxon>Hexapoda</taxon>
        <taxon>Insecta</taxon>
        <taxon>Pterygota</taxon>
        <taxon>Neoptera</taxon>
        <taxon>Endopterygota</taxon>
        <taxon>Coleoptera</taxon>
        <taxon>Polyphaga</taxon>
        <taxon>Cucujiformia</taxon>
        <taxon>Coccinelloidea</taxon>
        <taxon>Coccinellidae</taxon>
        <taxon>Scymninae</taxon>
        <taxon>Scymnini</taxon>
        <taxon>Cryptolaemus</taxon>
    </lineage>
</organism>
<dbReference type="AlphaFoldDB" id="A0ABD2MQQ2"/>
<accession>A0ABD2MQQ2</accession>
<gene>
    <name evidence="1" type="ORF">HHI36_007770</name>
</gene>
<proteinExistence type="predicted"/>
<dbReference type="Proteomes" id="UP001516400">
    <property type="component" value="Unassembled WGS sequence"/>
</dbReference>
<evidence type="ECO:0000313" key="2">
    <source>
        <dbReference type="Proteomes" id="UP001516400"/>
    </source>
</evidence>
<name>A0ABD2MQQ2_9CUCU</name>
<protein>
    <submittedName>
        <fullName evidence="1">Uncharacterized protein</fullName>
    </submittedName>
</protein>
<reference evidence="1 2" key="1">
    <citation type="journal article" date="2021" name="BMC Biol.">
        <title>Horizontally acquired antibacterial genes associated with adaptive radiation of ladybird beetles.</title>
        <authorList>
            <person name="Li H.S."/>
            <person name="Tang X.F."/>
            <person name="Huang Y.H."/>
            <person name="Xu Z.Y."/>
            <person name="Chen M.L."/>
            <person name="Du X.Y."/>
            <person name="Qiu B.Y."/>
            <person name="Chen P.T."/>
            <person name="Zhang W."/>
            <person name="Slipinski A."/>
            <person name="Escalona H.E."/>
            <person name="Waterhouse R.M."/>
            <person name="Zwick A."/>
            <person name="Pang H."/>
        </authorList>
    </citation>
    <scope>NUCLEOTIDE SEQUENCE [LARGE SCALE GENOMIC DNA]</scope>
    <source>
        <strain evidence="1">SYSU2018</strain>
    </source>
</reference>